<dbReference type="STRING" id="1196031.A361_11065"/>
<proteinExistence type="predicted"/>
<dbReference type="SMART" id="SM00871">
    <property type="entry name" value="AraC_E_bind"/>
    <property type="match status" value="1"/>
</dbReference>
<gene>
    <name evidence="2" type="ORF">A361_11065</name>
</gene>
<dbReference type="InterPro" id="IPR050908">
    <property type="entry name" value="SmbC-like"/>
</dbReference>
<dbReference type="AlphaFoldDB" id="A0A161IXZ0"/>
<dbReference type="Gene3D" id="3.20.80.10">
    <property type="entry name" value="Regulatory factor, effector binding domain"/>
    <property type="match status" value="1"/>
</dbReference>
<dbReference type="RefSeq" id="WP_019381973.1">
    <property type="nucleotide sequence ID" value="NZ_CP015506.1"/>
</dbReference>
<dbReference type="InterPro" id="IPR029442">
    <property type="entry name" value="GyrI-like"/>
</dbReference>
<dbReference type="PANTHER" id="PTHR40055">
    <property type="entry name" value="TRANSCRIPTIONAL REGULATOR YGIV-RELATED"/>
    <property type="match status" value="1"/>
</dbReference>
<accession>A0A161IXZ0</accession>
<evidence type="ECO:0000313" key="2">
    <source>
        <dbReference type="EMBL" id="AND39655.1"/>
    </source>
</evidence>
<evidence type="ECO:0000259" key="1">
    <source>
        <dbReference type="SMART" id="SM00871"/>
    </source>
</evidence>
<feature type="domain" description="AraC effector-binding" evidence="1">
    <location>
        <begin position="1"/>
        <end position="156"/>
    </location>
</feature>
<protein>
    <submittedName>
        <fullName evidence="2">AraC family transcriptional regulator</fullName>
    </submittedName>
</protein>
<dbReference type="InterPro" id="IPR011256">
    <property type="entry name" value="Reg_factor_effector_dom_sf"/>
</dbReference>
<evidence type="ECO:0000313" key="3">
    <source>
        <dbReference type="Proteomes" id="UP000077856"/>
    </source>
</evidence>
<name>A0A161IXZ0_9BACI</name>
<dbReference type="KEGG" id="bon:A361_11065"/>
<dbReference type="InterPro" id="IPR010499">
    <property type="entry name" value="AraC_E-bd"/>
</dbReference>
<dbReference type="SUPFAM" id="SSF55136">
    <property type="entry name" value="Probable bacterial effector-binding domain"/>
    <property type="match status" value="1"/>
</dbReference>
<reference evidence="2 3" key="1">
    <citation type="submission" date="2016-04" db="EMBL/GenBank/DDBJ databases">
        <title>Complete genome sequence of Bacillus oceanisediminis strain 2691.</title>
        <authorList>
            <person name="Jeong H."/>
            <person name="Kim H.J."/>
            <person name="Lee D.-W."/>
        </authorList>
    </citation>
    <scope>NUCLEOTIDE SEQUENCE [LARGE SCALE GENOMIC DNA]</scope>
    <source>
        <strain evidence="2 3">2691</strain>
    </source>
</reference>
<dbReference type="EMBL" id="CP015506">
    <property type="protein sequence ID" value="AND39655.1"/>
    <property type="molecule type" value="Genomic_DNA"/>
</dbReference>
<dbReference type="Pfam" id="PF06445">
    <property type="entry name" value="GyrI-like"/>
    <property type="match status" value="1"/>
</dbReference>
<dbReference type="eggNOG" id="COG3449">
    <property type="taxonomic scope" value="Bacteria"/>
</dbReference>
<dbReference type="PANTHER" id="PTHR40055:SF1">
    <property type="entry name" value="TRANSCRIPTIONAL REGULATOR YGIV-RELATED"/>
    <property type="match status" value="1"/>
</dbReference>
<dbReference type="Proteomes" id="UP000077856">
    <property type="component" value="Chromosome"/>
</dbReference>
<organism evidence="2 3">
    <name type="scientific">Cytobacillus oceanisediminis 2691</name>
    <dbReference type="NCBI Taxonomy" id="1196031"/>
    <lineage>
        <taxon>Bacteria</taxon>
        <taxon>Bacillati</taxon>
        <taxon>Bacillota</taxon>
        <taxon>Bacilli</taxon>
        <taxon>Bacillales</taxon>
        <taxon>Bacillaceae</taxon>
        <taxon>Cytobacillus</taxon>
    </lineage>
</organism>
<sequence length="160" mass="18723">MNIIVMELPQTEVAFIRRTGSYFELQDHWGDLISWANTNGLRPPKQSFIGISLDNPELVESKDCRHDACVTIPDGFDKEKHQEVKFRKLPGGDYALYRFYDIPDKLNGAYQYMFGEWLPNSEYEPDYDRYNLEFNLNSPAEDEEGKCKVDLYVPVRKRIS</sequence>